<dbReference type="AlphaFoldDB" id="A0A543LJ13"/>
<feature type="transmembrane region" description="Helical" evidence="11">
    <location>
        <begin position="190"/>
        <end position="212"/>
    </location>
</feature>
<dbReference type="GO" id="GO:0005886">
    <property type="term" value="C:plasma membrane"/>
    <property type="evidence" value="ECO:0007669"/>
    <property type="project" value="TreeGrafter"/>
</dbReference>
<keyword evidence="5" id="KW-0808">Transferase</keyword>
<evidence type="ECO:0000256" key="7">
    <source>
        <dbReference type="ARBA" id="ARBA00022777"/>
    </source>
</evidence>
<evidence type="ECO:0000256" key="3">
    <source>
        <dbReference type="ARBA" id="ARBA00012438"/>
    </source>
</evidence>
<dbReference type="InterPro" id="IPR036890">
    <property type="entry name" value="HATPase_C_sf"/>
</dbReference>
<dbReference type="EMBL" id="VFPV01000001">
    <property type="protein sequence ID" value="TQN07338.1"/>
    <property type="molecule type" value="Genomic_DNA"/>
</dbReference>
<dbReference type="PROSITE" id="PS50885">
    <property type="entry name" value="HAMP"/>
    <property type="match status" value="1"/>
</dbReference>
<dbReference type="EC" id="2.7.13.3" evidence="3"/>
<comment type="subcellular location">
    <subcellularLocation>
        <location evidence="2">Membrane</location>
    </subcellularLocation>
</comment>
<dbReference type="InterPro" id="IPR004358">
    <property type="entry name" value="Sig_transdc_His_kin-like_C"/>
</dbReference>
<keyword evidence="9" id="KW-0902">Two-component regulatory system</keyword>
<dbReference type="CDD" id="cd00075">
    <property type="entry name" value="HATPase"/>
    <property type="match status" value="1"/>
</dbReference>
<evidence type="ECO:0000256" key="10">
    <source>
        <dbReference type="ARBA" id="ARBA00023136"/>
    </source>
</evidence>
<dbReference type="Pfam" id="PF00512">
    <property type="entry name" value="HisKA"/>
    <property type="match status" value="1"/>
</dbReference>
<feature type="domain" description="HAMP" evidence="13">
    <location>
        <begin position="205"/>
        <end position="257"/>
    </location>
</feature>
<evidence type="ECO:0000313" key="14">
    <source>
        <dbReference type="EMBL" id="TQN07338.1"/>
    </source>
</evidence>
<dbReference type="PROSITE" id="PS50109">
    <property type="entry name" value="HIS_KIN"/>
    <property type="match status" value="1"/>
</dbReference>
<dbReference type="CDD" id="cd00082">
    <property type="entry name" value="HisKA"/>
    <property type="match status" value="1"/>
</dbReference>
<dbReference type="Pfam" id="PF08521">
    <property type="entry name" value="2CSK_N"/>
    <property type="match status" value="1"/>
</dbReference>
<dbReference type="GO" id="GO:0000155">
    <property type="term" value="F:phosphorelay sensor kinase activity"/>
    <property type="evidence" value="ECO:0007669"/>
    <property type="project" value="InterPro"/>
</dbReference>
<dbReference type="Pfam" id="PF02518">
    <property type="entry name" value="HATPase_c"/>
    <property type="match status" value="1"/>
</dbReference>
<evidence type="ECO:0000256" key="2">
    <source>
        <dbReference type="ARBA" id="ARBA00004370"/>
    </source>
</evidence>
<evidence type="ECO:0000256" key="9">
    <source>
        <dbReference type="ARBA" id="ARBA00023012"/>
    </source>
</evidence>
<evidence type="ECO:0000259" key="12">
    <source>
        <dbReference type="PROSITE" id="PS50109"/>
    </source>
</evidence>
<dbReference type="InterPro" id="IPR036097">
    <property type="entry name" value="HisK_dim/P_sf"/>
</dbReference>
<evidence type="ECO:0000256" key="5">
    <source>
        <dbReference type="ARBA" id="ARBA00022679"/>
    </source>
</evidence>
<evidence type="ECO:0000256" key="8">
    <source>
        <dbReference type="ARBA" id="ARBA00022989"/>
    </source>
</evidence>
<dbReference type="Proteomes" id="UP000316993">
    <property type="component" value="Unassembled WGS sequence"/>
</dbReference>
<evidence type="ECO:0000259" key="13">
    <source>
        <dbReference type="PROSITE" id="PS50885"/>
    </source>
</evidence>
<dbReference type="PRINTS" id="PR00344">
    <property type="entry name" value="BCTRLSENSOR"/>
</dbReference>
<dbReference type="InterPro" id="IPR013727">
    <property type="entry name" value="2CSK_N"/>
</dbReference>
<dbReference type="PANTHER" id="PTHR45436">
    <property type="entry name" value="SENSOR HISTIDINE KINASE YKOH"/>
    <property type="match status" value="1"/>
</dbReference>
<keyword evidence="8 11" id="KW-1133">Transmembrane helix</keyword>
<keyword evidence="6 11" id="KW-0812">Transmembrane</keyword>
<name>A0A543LJ13_9BURK</name>
<keyword evidence="10 11" id="KW-0472">Membrane</keyword>
<evidence type="ECO:0000256" key="1">
    <source>
        <dbReference type="ARBA" id="ARBA00000085"/>
    </source>
</evidence>
<gene>
    <name evidence="14" type="ORF">BDD18_0449</name>
</gene>
<dbReference type="InterPro" id="IPR050428">
    <property type="entry name" value="TCS_sensor_his_kinase"/>
</dbReference>
<accession>A0A543LJ13</accession>
<comment type="caution">
    <text evidence="14">The sequence shown here is derived from an EMBL/GenBank/DDBJ whole genome shotgun (WGS) entry which is preliminary data.</text>
</comment>
<keyword evidence="7 14" id="KW-0418">Kinase</keyword>
<evidence type="ECO:0000256" key="6">
    <source>
        <dbReference type="ARBA" id="ARBA00022692"/>
    </source>
</evidence>
<dbReference type="InterPro" id="IPR005467">
    <property type="entry name" value="His_kinase_dom"/>
</dbReference>
<dbReference type="InterPro" id="IPR003661">
    <property type="entry name" value="HisK_dim/P_dom"/>
</dbReference>
<dbReference type="SUPFAM" id="SSF47384">
    <property type="entry name" value="Homodimeric domain of signal transducing histidine kinase"/>
    <property type="match status" value="1"/>
</dbReference>
<dbReference type="InterPro" id="IPR003594">
    <property type="entry name" value="HATPase_dom"/>
</dbReference>
<dbReference type="SUPFAM" id="SSF55874">
    <property type="entry name" value="ATPase domain of HSP90 chaperone/DNA topoisomerase II/histidine kinase"/>
    <property type="match status" value="1"/>
</dbReference>
<comment type="catalytic activity">
    <reaction evidence="1">
        <text>ATP + protein L-histidine = ADP + protein N-phospho-L-histidine.</text>
        <dbReference type="EC" id="2.7.13.3"/>
    </reaction>
</comment>
<keyword evidence="4" id="KW-0597">Phosphoprotein</keyword>
<dbReference type="RefSeq" id="WP_142081159.1">
    <property type="nucleotide sequence ID" value="NZ_VFPV01000001.1"/>
</dbReference>
<evidence type="ECO:0000313" key="15">
    <source>
        <dbReference type="Proteomes" id="UP000316993"/>
    </source>
</evidence>
<dbReference type="InterPro" id="IPR003660">
    <property type="entry name" value="HAMP_dom"/>
</dbReference>
<dbReference type="SMART" id="SM00387">
    <property type="entry name" value="HATPase_c"/>
    <property type="match status" value="1"/>
</dbReference>
<dbReference type="PANTHER" id="PTHR45436:SF1">
    <property type="entry name" value="SENSOR PROTEIN QSEC"/>
    <property type="match status" value="1"/>
</dbReference>
<proteinExistence type="predicted"/>
<dbReference type="SMART" id="SM00388">
    <property type="entry name" value="HisKA"/>
    <property type="match status" value="1"/>
</dbReference>
<dbReference type="Gene3D" id="1.10.287.130">
    <property type="match status" value="1"/>
</dbReference>
<organism evidence="14 15">
    <name type="scientific">Acidovorax temperans</name>
    <dbReference type="NCBI Taxonomy" id="80878"/>
    <lineage>
        <taxon>Bacteria</taxon>
        <taxon>Pseudomonadati</taxon>
        <taxon>Pseudomonadota</taxon>
        <taxon>Betaproteobacteria</taxon>
        <taxon>Burkholderiales</taxon>
        <taxon>Comamonadaceae</taxon>
        <taxon>Acidovorax</taxon>
    </lineage>
</organism>
<evidence type="ECO:0000256" key="11">
    <source>
        <dbReference type="SAM" id="Phobius"/>
    </source>
</evidence>
<dbReference type="Gene3D" id="3.30.565.10">
    <property type="entry name" value="Histidine kinase-like ATPase, C-terminal domain"/>
    <property type="match status" value="1"/>
</dbReference>
<sequence length="488" mass="52327">MALWRSTWPSTLSGLRLWQRLAIVLLPLLVLVTALELWMTRHDALEAANAAYDRSLVGALKAIDAGISTASGGLTAELPYSMLEFFELTASGSVYFRVATSDALVELGNADLPLPPRPLEPGVPRFYDARYFGESLRLVAYQRPISADASLNGTSPGQSNTSVIVQVGESTQSRRDFTLRFVRRAALRDGLILVLMVLGAAGTLALALRPLARLAQGVQDRSPEDMTPIPPQDLPADIRPLVSAVNQHMARNQALITQQREFLDDASHQLRTHLTTLQMQVDYARREPNGDLVQQTLQALGTEIARATRSTQQLLALGRSDTAALDFAPLDLSSLLRTVALELLPQARAKQIDFGIQPPAPSHAMAVADAHLMHEALTNLAANAIAYTPSGGTVTLAAAGDELGWSLSVEDNGPGLTEQEQATLGQRFKRGPQAKTAGSGLGLSIARSIAQRHGGALRLQNRESGQGLLALVWWPKPAAHQGGTAGPT</sequence>
<protein>
    <recommendedName>
        <fullName evidence="3">histidine kinase</fullName>
        <ecNumber evidence="3">2.7.13.3</ecNumber>
    </recommendedName>
</protein>
<feature type="domain" description="Histidine kinase" evidence="12">
    <location>
        <begin position="265"/>
        <end position="478"/>
    </location>
</feature>
<feature type="transmembrane region" description="Helical" evidence="11">
    <location>
        <begin position="20"/>
        <end position="39"/>
    </location>
</feature>
<reference evidence="14 15" key="1">
    <citation type="submission" date="2019-06" db="EMBL/GenBank/DDBJ databases">
        <title>Genomic Encyclopedia of Archaeal and Bacterial Type Strains, Phase II (KMG-II): from individual species to whole genera.</title>
        <authorList>
            <person name="Goeker M."/>
        </authorList>
    </citation>
    <scope>NUCLEOTIDE SEQUENCE [LARGE SCALE GENOMIC DNA]</scope>
    <source>
        <strain evidence="14 15">DSM 7270</strain>
    </source>
</reference>
<evidence type="ECO:0000256" key="4">
    <source>
        <dbReference type="ARBA" id="ARBA00022553"/>
    </source>
</evidence>